<comment type="caution">
    <text evidence="2">The sequence shown here is derived from an EMBL/GenBank/DDBJ whole genome shotgun (WGS) entry which is preliminary data.</text>
</comment>
<evidence type="ECO:0000256" key="1">
    <source>
        <dbReference type="SAM" id="MobiDB-lite"/>
    </source>
</evidence>
<proteinExistence type="predicted"/>
<keyword evidence="3" id="KW-1185">Reference proteome</keyword>
<evidence type="ECO:0000313" key="2">
    <source>
        <dbReference type="EMBL" id="TEB28986.1"/>
    </source>
</evidence>
<evidence type="ECO:0000313" key="3">
    <source>
        <dbReference type="Proteomes" id="UP000298030"/>
    </source>
</evidence>
<dbReference type="OrthoDB" id="3176940at2759"/>
<dbReference type="AlphaFoldDB" id="A0A4Y7T482"/>
<organism evidence="2 3">
    <name type="scientific">Coprinellus micaceus</name>
    <name type="common">Glistening ink-cap mushroom</name>
    <name type="synonym">Coprinus micaceus</name>
    <dbReference type="NCBI Taxonomy" id="71717"/>
    <lineage>
        <taxon>Eukaryota</taxon>
        <taxon>Fungi</taxon>
        <taxon>Dikarya</taxon>
        <taxon>Basidiomycota</taxon>
        <taxon>Agaricomycotina</taxon>
        <taxon>Agaricomycetes</taxon>
        <taxon>Agaricomycetidae</taxon>
        <taxon>Agaricales</taxon>
        <taxon>Agaricineae</taxon>
        <taxon>Psathyrellaceae</taxon>
        <taxon>Coprinellus</taxon>
    </lineage>
</organism>
<feature type="region of interest" description="Disordered" evidence="1">
    <location>
        <begin position="27"/>
        <end position="50"/>
    </location>
</feature>
<gene>
    <name evidence="2" type="ORF">FA13DRAFT_684700</name>
</gene>
<sequence>MRVKRESRRLSAVVKKEDEDTLAVGLTPMIDEPALPDTKPVNGLGGLNDRKPAANQRRRVRLFADAVVIIKRNPEARFDLRYKRMSSLVKPTEPRPRSPTAVKKKSPSPAPPTVRTRRGKKISKQQRTEIQLPHVKLETQEGMQLGPVPASPISFAEELIQSPPATPQDYATLGAAENGVKVREESPDIVLDSPVPPATLSFQQADEEAMKKWKNPKAKVKKEEATLTGDSIKARLTEAGISMDLVPIDCDKDVLDTMVSRVFMSKEWGGSSQETFPTISPKN</sequence>
<name>A0A4Y7T482_COPMI</name>
<protein>
    <submittedName>
        <fullName evidence="2">Uncharacterized protein</fullName>
    </submittedName>
</protein>
<reference evidence="2 3" key="1">
    <citation type="journal article" date="2019" name="Nat. Ecol. Evol.">
        <title>Megaphylogeny resolves global patterns of mushroom evolution.</title>
        <authorList>
            <person name="Varga T."/>
            <person name="Krizsan K."/>
            <person name="Foldi C."/>
            <person name="Dima B."/>
            <person name="Sanchez-Garcia M."/>
            <person name="Sanchez-Ramirez S."/>
            <person name="Szollosi G.J."/>
            <person name="Szarkandi J.G."/>
            <person name="Papp V."/>
            <person name="Albert L."/>
            <person name="Andreopoulos W."/>
            <person name="Angelini C."/>
            <person name="Antonin V."/>
            <person name="Barry K.W."/>
            <person name="Bougher N.L."/>
            <person name="Buchanan P."/>
            <person name="Buyck B."/>
            <person name="Bense V."/>
            <person name="Catcheside P."/>
            <person name="Chovatia M."/>
            <person name="Cooper J."/>
            <person name="Damon W."/>
            <person name="Desjardin D."/>
            <person name="Finy P."/>
            <person name="Geml J."/>
            <person name="Haridas S."/>
            <person name="Hughes K."/>
            <person name="Justo A."/>
            <person name="Karasinski D."/>
            <person name="Kautmanova I."/>
            <person name="Kiss B."/>
            <person name="Kocsube S."/>
            <person name="Kotiranta H."/>
            <person name="LaButti K.M."/>
            <person name="Lechner B.E."/>
            <person name="Liimatainen K."/>
            <person name="Lipzen A."/>
            <person name="Lukacs Z."/>
            <person name="Mihaltcheva S."/>
            <person name="Morgado L.N."/>
            <person name="Niskanen T."/>
            <person name="Noordeloos M.E."/>
            <person name="Ohm R.A."/>
            <person name="Ortiz-Santana B."/>
            <person name="Ovrebo C."/>
            <person name="Racz N."/>
            <person name="Riley R."/>
            <person name="Savchenko A."/>
            <person name="Shiryaev A."/>
            <person name="Soop K."/>
            <person name="Spirin V."/>
            <person name="Szebenyi C."/>
            <person name="Tomsovsky M."/>
            <person name="Tulloss R.E."/>
            <person name="Uehling J."/>
            <person name="Grigoriev I.V."/>
            <person name="Vagvolgyi C."/>
            <person name="Papp T."/>
            <person name="Martin F.M."/>
            <person name="Miettinen O."/>
            <person name="Hibbett D.S."/>
            <person name="Nagy L.G."/>
        </authorList>
    </citation>
    <scope>NUCLEOTIDE SEQUENCE [LARGE SCALE GENOMIC DNA]</scope>
    <source>
        <strain evidence="2 3">FP101781</strain>
    </source>
</reference>
<accession>A0A4Y7T482</accession>
<dbReference type="Proteomes" id="UP000298030">
    <property type="component" value="Unassembled WGS sequence"/>
</dbReference>
<dbReference type="EMBL" id="QPFP01000029">
    <property type="protein sequence ID" value="TEB28986.1"/>
    <property type="molecule type" value="Genomic_DNA"/>
</dbReference>
<feature type="region of interest" description="Disordered" evidence="1">
    <location>
        <begin position="88"/>
        <end position="127"/>
    </location>
</feature>
<feature type="compositionally biased region" description="Basic residues" evidence="1">
    <location>
        <begin position="115"/>
        <end position="124"/>
    </location>
</feature>